<accession>C2G3L9</accession>
<organism evidence="1 2">
    <name type="scientific">Sphingobacterium spiritivorum ATCC 33300</name>
    <dbReference type="NCBI Taxonomy" id="525372"/>
    <lineage>
        <taxon>Bacteria</taxon>
        <taxon>Pseudomonadati</taxon>
        <taxon>Bacteroidota</taxon>
        <taxon>Sphingobacteriia</taxon>
        <taxon>Sphingobacteriales</taxon>
        <taxon>Sphingobacteriaceae</taxon>
        <taxon>Sphingobacterium</taxon>
    </lineage>
</organism>
<dbReference type="AlphaFoldDB" id="C2G3L9"/>
<comment type="caution">
    <text evidence="1">The sequence shown here is derived from an EMBL/GenBank/DDBJ whole genome shotgun (WGS) entry which is preliminary data.</text>
</comment>
<name>C2G3L9_SPHSI</name>
<evidence type="ECO:0000313" key="1">
    <source>
        <dbReference type="EMBL" id="EEI90224.1"/>
    </source>
</evidence>
<dbReference type="Proteomes" id="UP000006241">
    <property type="component" value="Unassembled WGS sequence"/>
</dbReference>
<dbReference type="EMBL" id="ACHB01000092">
    <property type="protein sequence ID" value="EEI90224.1"/>
    <property type="molecule type" value="Genomic_DNA"/>
</dbReference>
<sequence length="158" mass="19203">MPGIMKIKTKISHLELLKQQTAQQLKEVCTYLNWTEEQYCEHQLAEYEAFLARMFYGWPEKMLNEVRFSPIMSGFWKNEWFQRNRSEFLALAKEDLTSTMSVNSDGKLECYEPNEFTYKQVYDEYIWIHSHRNLINQDYFMADYNRVLKLIRQQNKNN</sequence>
<evidence type="ECO:0000313" key="2">
    <source>
        <dbReference type="Proteomes" id="UP000006241"/>
    </source>
</evidence>
<reference evidence="1 2" key="1">
    <citation type="submission" date="2009-01" db="EMBL/GenBank/DDBJ databases">
        <authorList>
            <person name="Qin X."/>
            <person name="Bachman B."/>
            <person name="Battles P."/>
            <person name="Bell A."/>
            <person name="Bess C."/>
            <person name="Bickham C."/>
            <person name="Chaboub L."/>
            <person name="Chen D."/>
            <person name="Coyle M."/>
            <person name="Deiros D.R."/>
            <person name="Dinh H."/>
            <person name="Forbes L."/>
            <person name="Fowler G."/>
            <person name="Francisco L."/>
            <person name="Fu Q."/>
            <person name="Gubbala S."/>
            <person name="Hale W."/>
            <person name="Han Y."/>
            <person name="Hemphill L."/>
            <person name="Highlander S.K."/>
            <person name="Hirani K."/>
            <person name="Hogues M."/>
            <person name="Jackson L."/>
            <person name="Jakkamsetti A."/>
            <person name="Javaid M."/>
            <person name="Jiang H."/>
            <person name="Korchina V."/>
            <person name="Kovar C."/>
            <person name="Lara F."/>
            <person name="Lee S."/>
            <person name="Mata R."/>
            <person name="Mathew T."/>
            <person name="Moen C."/>
            <person name="Morales K."/>
            <person name="Munidasa M."/>
            <person name="Nazareth L."/>
            <person name="Ngo R."/>
            <person name="Nguyen L."/>
            <person name="Okwuonu G."/>
            <person name="Ongeri F."/>
            <person name="Patil S."/>
            <person name="Petrosino J."/>
            <person name="Pham C."/>
            <person name="Pham P."/>
            <person name="Pu L.-L."/>
            <person name="Puazo M."/>
            <person name="Raj R."/>
            <person name="Reid J."/>
            <person name="Rouhana J."/>
            <person name="Saada N."/>
            <person name="Shang Y."/>
            <person name="Simmons D."/>
            <person name="Thornton R."/>
            <person name="Warren J."/>
            <person name="Weissenberger G."/>
            <person name="Zhang J."/>
            <person name="Zhang L."/>
            <person name="Zhou C."/>
            <person name="Zhu D."/>
            <person name="Muzny D."/>
            <person name="Worley K."/>
            <person name="Gibbs R."/>
        </authorList>
    </citation>
    <scope>NUCLEOTIDE SEQUENCE [LARGE SCALE GENOMIC DNA]</scope>
    <source>
        <strain evidence="1 2">ATCC 33300</strain>
    </source>
</reference>
<protein>
    <submittedName>
        <fullName evidence="1">Uncharacterized protein</fullName>
    </submittedName>
</protein>
<gene>
    <name evidence="1" type="ORF">HMPREF0765_4175</name>
</gene>
<dbReference type="HOGENOM" id="CLU_1668288_0_0_10"/>
<proteinExistence type="predicted"/>